<dbReference type="SUPFAM" id="SSF50475">
    <property type="entry name" value="FMN-binding split barrel"/>
    <property type="match status" value="1"/>
</dbReference>
<comment type="caution">
    <text evidence="3">The sequence shown here is derived from an EMBL/GenBank/DDBJ whole genome shotgun (WGS) entry which is preliminary data.</text>
</comment>
<keyword evidence="1" id="KW-0560">Oxidoreductase</keyword>
<dbReference type="Pfam" id="PF01243">
    <property type="entry name" value="PNPOx_N"/>
    <property type="match status" value="1"/>
</dbReference>
<evidence type="ECO:0000313" key="4">
    <source>
        <dbReference type="Proteomes" id="UP000317940"/>
    </source>
</evidence>
<protein>
    <submittedName>
        <fullName evidence="3">PPOX class probable F420-dependent enzyme</fullName>
    </submittedName>
</protein>
<name>A0A561SF86_9ACTN</name>
<dbReference type="GO" id="GO:0016627">
    <property type="term" value="F:oxidoreductase activity, acting on the CH-CH group of donors"/>
    <property type="evidence" value="ECO:0007669"/>
    <property type="project" value="TreeGrafter"/>
</dbReference>
<dbReference type="InterPro" id="IPR011576">
    <property type="entry name" value="Pyridox_Oxase_N"/>
</dbReference>
<dbReference type="AlphaFoldDB" id="A0A561SF86"/>
<dbReference type="OrthoDB" id="1094370at2"/>
<dbReference type="Proteomes" id="UP000317940">
    <property type="component" value="Unassembled WGS sequence"/>
</dbReference>
<reference evidence="3 4" key="1">
    <citation type="submission" date="2019-06" db="EMBL/GenBank/DDBJ databases">
        <title>Sequencing the genomes of 1000 actinobacteria strains.</title>
        <authorList>
            <person name="Klenk H.-P."/>
        </authorList>
    </citation>
    <scope>NUCLEOTIDE SEQUENCE [LARGE SCALE GENOMIC DNA]</scope>
    <source>
        <strain evidence="3 4">DSM 44826</strain>
    </source>
</reference>
<dbReference type="GO" id="GO:0070967">
    <property type="term" value="F:coenzyme F420 binding"/>
    <property type="evidence" value="ECO:0007669"/>
    <property type="project" value="TreeGrafter"/>
</dbReference>
<dbReference type="GO" id="GO:0005829">
    <property type="term" value="C:cytosol"/>
    <property type="evidence" value="ECO:0007669"/>
    <property type="project" value="TreeGrafter"/>
</dbReference>
<keyword evidence="4" id="KW-1185">Reference proteome</keyword>
<dbReference type="InterPro" id="IPR012349">
    <property type="entry name" value="Split_barrel_FMN-bd"/>
</dbReference>
<dbReference type="PANTHER" id="PTHR35176:SF2">
    <property type="entry name" value="F420H(2)-DEPENDENT REDUCTASE RV1155"/>
    <property type="match status" value="1"/>
</dbReference>
<dbReference type="Gene3D" id="2.30.110.10">
    <property type="entry name" value="Electron Transport, Fmn-binding Protein, Chain A"/>
    <property type="match status" value="1"/>
</dbReference>
<dbReference type="RefSeq" id="WP_145910500.1">
    <property type="nucleotide sequence ID" value="NZ_BAAAMZ010000001.1"/>
</dbReference>
<accession>A0A561SF86</accession>
<dbReference type="NCBIfam" id="TIGR03618">
    <property type="entry name" value="Rv1155_F420"/>
    <property type="match status" value="1"/>
</dbReference>
<feature type="domain" description="Pyridoxamine 5'-phosphate oxidase N-terminal" evidence="2">
    <location>
        <begin position="5"/>
        <end position="137"/>
    </location>
</feature>
<proteinExistence type="predicted"/>
<organism evidence="3 4">
    <name type="scientific">Kitasatospora viridis</name>
    <dbReference type="NCBI Taxonomy" id="281105"/>
    <lineage>
        <taxon>Bacteria</taxon>
        <taxon>Bacillati</taxon>
        <taxon>Actinomycetota</taxon>
        <taxon>Actinomycetes</taxon>
        <taxon>Kitasatosporales</taxon>
        <taxon>Streptomycetaceae</taxon>
        <taxon>Kitasatospora</taxon>
    </lineage>
</organism>
<evidence type="ECO:0000256" key="1">
    <source>
        <dbReference type="ARBA" id="ARBA00023002"/>
    </source>
</evidence>
<evidence type="ECO:0000313" key="3">
    <source>
        <dbReference type="EMBL" id="TWF73531.1"/>
    </source>
</evidence>
<gene>
    <name evidence="3" type="ORF">FHX73_15144</name>
</gene>
<dbReference type="InterPro" id="IPR052019">
    <property type="entry name" value="F420H2_bilvrd_red/Heme_oxyg"/>
</dbReference>
<dbReference type="EMBL" id="VIWT01000005">
    <property type="protein sequence ID" value="TWF73531.1"/>
    <property type="molecule type" value="Genomic_DNA"/>
</dbReference>
<dbReference type="PANTHER" id="PTHR35176">
    <property type="entry name" value="HEME OXYGENASE HI_0854-RELATED"/>
    <property type="match status" value="1"/>
</dbReference>
<sequence length="141" mass="16057">MADEARMKELFASGKQGVLVTLKQNGRPQLSNIFYGYDPERDLVRISVTADRVKARNAERDPRVSLHVTSADFFTWAVAEGTAELSAVAQQPDDAAVEELVDLYRQVNGEHPDWDEFRATMVKDRRRCLSLHVERYYGQTP</sequence>
<dbReference type="InterPro" id="IPR019920">
    <property type="entry name" value="F420-binding_dom_put"/>
</dbReference>
<evidence type="ECO:0000259" key="2">
    <source>
        <dbReference type="Pfam" id="PF01243"/>
    </source>
</evidence>